<dbReference type="GeneID" id="27687513"/>
<proteinExistence type="predicted"/>
<sequence>MPSRTLPSAPTTFRWIPFLLGVLVLFPLVHAQVPLPTFSLPSGLPTSIPSSLPSSVPTSLPQGGPCRNQADCAVAPGTSCNIPPGAAGGVCLPSTATSTQSPTTTQSPAPKVLCNSNATLSCPLGSICLNGVCETAGDAVKKLPTWVYVVIALGALLILGGCATLFCCCCNLCCFAGRAAKATASAGLAVPRQLSKGMAKATGLSGGGNSRYATDAVYGAAGSPRSPNDGPAPLPSGYRKPVDYFQTVETVPEPPPPIASPSHHVPGAALAAEQNYDYSAYPSTPQAGYSPSPYSPYAATSLATNYFTPMDSNPSPLHRVSAYGDPRTVESPNTRFSVYPPLATDASYPQPQPRRYSHSQDIYPPPPTGEFAYWDAQRRFHQGYKDEEGIVHRGYWDEEGEFHLLSLPRGERGQGEIYTGVHSPHPVSSEAIQDDPVYANRDFEAETKSFSFGATAASGSVRTVGTREKEREKYTSGV</sequence>
<feature type="signal peptide" evidence="3">
    <location>
        <begin position="1"/>
        <end position="31"/>
    </location>
</feature>
<accession>A0A0L0HIS7</accession>
<dbReference type="EMBL" id="KQ257455">
    <property type="protein sequence ID" value="KND00938.1"/>
    <property type="molecule type" value="Genomic_DNA"/>
</dbReference>
<keyword evidence="2" id="KW-1133">Transmembrane helix</keyword>
<feature type="chain" id="PRO_5005540125" evidence="3">
    <location>
        <begin position="32"/>
        <end position="478"/>
    </location>
</feature>
<dbReference type="Proteomes" id="UP000053201">
    <property type="component" value="Unassembled WGS sequence"/>
</dbReference>
<reference evidence="4 5" key="1">
    <citation type="submission" date="2009-08" db="EMBL/GenBank/DDBJ databases">
        <title>The Genome Sequence of Spizellomyces punctatus strain DAOM BR117.</title>
        <authorList>
            <consortium name="The Broad Institute Genome Sequencing Platform"/>
            <person name="Russ C."/>
            <person name="Cuomo C."/>
            <person name="Shea T."/>
            <person name="Young S.K."/>
            <person name="Zeng Q."/>
            <person name="Koehrsen M."/>
            <person name="Haas B."/>
            <person name="Borodovsky M."/>
            <person name="Guigo R."/>
            <person name="Alvarado L."/>
            <person name="Berlin A."/>
            <person name="Bochicchio J."/>
            <person name="Borenstein D."/>
            <person name="Chapman S."/>
            <person name="Chen Z."/>
            <person name="Engels R."/>
            <person name="Freedman E."/>
            <person name="Gellesch M."/>
            <person name="Goldberg J."/>
            <person name="Griggs A."/>
            <person name="Gujja S."/>
            <person name="Heiman D."/>
            <person name="Hepburn T."/>
            <person name="Howarth C."/>
            <person name="Jen D."/>
            <person name="Larson L."/>
            <person name="Lewis B."/>
            <person name="Mehta T."/>
            <person name="Park D."/>
            <person name="Pearson M."/>
            <person name="Roberts A."/>
            <person name="Saif S."/>
            <person name="Shenoy N."/>
            <person name="Sisk P."/>
            <person name="Stolte C."/>
            <person name="Sykes S."/>
            <person name="Thomson T."/>
            <person name="Walk T."/>
            <person name="White J."/>
            <person name="Yandava C."/>
            <person name="Burger G."/>
            <person name="Gray M.W."/>
            <person name="Holland P.W.H."/>
            <person name="King N."/>
            <person name="Lang F.B.F."/>
            <person name="Roger A.J."/>
            <person name="Ruiz-Trillo I."/>
            <person name="Lander E."/>
            <person name="Nusbaum C."/>
        </authorList>
    </citation>
    <scope>NUCLEOTIDE SEQUENCE [LARGE SCALE GENOMIC DNA]</scope>
    <source>
        <strain evidence="4 5">DAOM BR117</strain>
    </source>
</reference>
<evidence type="ECO:0000313" key="5">
    <source>
        <dbReference type="Proteomes" id="UP000053201"/>
    </source>
</evidence>
<evidence type="ECO:0000313" key="4">
    <source>
        <dbReference type="EMBL" id="KND00938.1"/>
    </source>
</evidence>
<protein>
    <submittedName>
        <fullName evidence="4">Uncharacterized protein</fullName>
    </submittedName>
</protein>
<dbReference type="OrthoDB" id="2140449at2759"/>
<name>A0A0L0HIS7_SPIPD</name>
<dbReference type="STRING" id="645134.A0A0L0HIS7"/>
<dbReference type="AlphaFoldDB" id="A0A0L0HIS7"/>
<gene>
    <name evidence="4" type="ORF">SPPG_04039</name>
</gene>
<keyword evidence="5" id="KW-1185">Reference proteome</keyword>
<keyword evidence="2" id="KW-0812">Transmembrane</keyword>
<evidence type="ECO:0000256" key="1">
    <source>
        <dbReference type="SAM" id="MobiDB-lite"/>
    </source>
</evidence>
<evidence type="ECO:0000256" key="3">
    <source>
        <dbReference type="SAM" id="SignalP"/>
    </source>
</evidence>
<dbReference type="InParanoid" id="A0A0L0HIS7"/>
<keyword evidence="2" id="KW-0472">Membrane</keyword>
<keyword evidence="3" id="KW-0732">Signal</keyword>
<dbReference type="RefSeq" id="XP_016608977.1">
    <property type="nucleotide sequence ID" value="XM_016752284.1"/>
</dbReference>
<organism evidence="4 5">
    <name type="scientific">Spizellomyces punctatus (strain DAOM BR117)</name>
    <dbReference type="NCBI Taxonomy" id="645134"/>
    <lineage>
        <taxon>Eukaryota</taxon>
        <taxon>Fungi</taxon>
        <taxon>Fungi incertae sedis</taxon>
        <taxon>Chytridiomycota</taxon>
        <taxon>Chytridiomycota incertae sedis</taxon>
        <taxon>Chytridiomycetes</taxon>
        <taxon>Spizellomycetales</taxon>
        <taxon>Spizellomycetaceae</taxon>
        <taxon>Spizellomyces</taxon>
    </lineage>
</organism>
<feature type="transmembrane region" description="Helical" evidence="2">
    <location>
        <begin position="146"/>
        <end position="175"/>
    </location>
</feature>
<dbReference type="VEuPathDB" id="FungiDB:SPPG_04039"/>
<feature type="region of interest" description="Disordered" evidence="1">
    <location>
        <begin position="325"/>
        <end position="362"/>
    </location>
</feature>
<evidence type="ECO:0000256" key="2">
    <source>
        <dbReference type="SAM" id="Phobius"/>
    </source>
</evidence>